<keyword evidence="9 12" id="KW-0949">S-adenosyl-L-methionine</keyword>
<evidence type="ECO:0000313" key="16">
    <source>
        <dbReference type="Proteomes" id="UP000827092"/>
    </source>
</evidence>
<comment type="similarity">
    <text evidence="12">Belongs to the class I-like SAM-binding methyltransferase superfamily. Glycine N-methyltransferase family.</text>
</comment>
<dbReference type="GO" id="GO:1901052">
    <property type="term" value="P:sarcosine metabolic process"/>
    <property type="evidence" value="ECO:0007669"/>
    <property type="project" value="TreeGrafter"/>
</dbReference>
<dbReference type="InterPro" id="IPR014369">
    <property type="entry name" value="Gly/Sar_N_MeTrfase"/>
</dbReference>
<name>A0AAV6U2Y2_9ARAC</name>
<evidence type="ECO:0000256" key="6">
    <source>
        <dbReference type="ARBA" id="ARBA00022553"/>
    </source>
</evidence>
<feature type="binding site" evidence="13">
    <location>
        <position position="68"/>
    </location>
    <ligand>
        <name>S-adenosyl-L-methionine</name>
        <dbReference type="ChEBI" id="CHEBI:59789"/>
    </ligand>
</feature>
<reference evidence="15 16" key="1">
    <citation type="journal article" date="2022" name="Nat. Ecol. Evol.">
        <title>A masculinizing supergene underlies an exaggerated male reproductive morph in a spider.</title>
        <authorList>
            <person name="Hendrickx F."/>
            <person name="De Corte Z."/>
            <person name="Sonet G."/>
            <person name="Van Belleghem S.M."/>
            <person name="Kostlbacher S."/>
            <person name="Vangestel C."/>
        </authorList>
    </citation>
    <scope>NUCLEOTIDE SEQUENCE [LARGE SCALE GENOMIC DNA]</scope>
    <source>
        <strain evidence="15">W744_W776</strain>
    </source>
</reference>
<evidence type="ECO:0000256" key="7">
    <source>
        <dbReference type="ARBA" id="ARBA00022603"/>
    </source>
</evidence>
<feature type="binding site" evidence="13">
    <location>
        <position position="23"/>
    </location>
    <ligand>
        <name>S-adenosyl-L-methionine</name>
        <dbReference type="ChEBI" id="CHEBI:59789"/>
    </ligand>
</feature>
<dbReference type="PIRSF" id="PIRSF000385">
    <property type="entry name" value="Gly_N-mtase"/>
    <property type="match status" value="1"/>
</dbReference>
<dbReference type="GO" id="GO:0016594">
    <property type="term" value="F:glycine binding"/>
    <property type="evidence" value="ECO:0007669"/>
    <property type="project" value="TreeGrafter"/>
</dbReference>
<dbReference type="Gene3D" id="3.40.50.150">
    <property type="entry name" value="Vaccinia Virus protein VP39"/>
    <property type="match status" value="1"/>
</dbReference>
<dbReference type="InterPro" id="IPR029063">
    <property type="entry name" value="SAM-dependent_MTases_sf"/>
</dbReference>
<keyword evidence="16" id="KW-1185">Reference proteome</keyword>
<organism evidence="15 16">
    <name type="scientific">Oedothorax gibbosus</name>
    <dbReference type="NCBI Taxonomy" id="931172"/>
    <lineage>
        <taxon>Eukaryota</taxon>
        <taxon>Metazoa</taxon>
        <taxon>Ecdysozoa</taxon>
        <taxon>Arthropoda</taxon>
        <taxon>Chelicerata</taxon>
        <taxon>Arachnida</taxon>
        <taxon>Araneae</taxon>
        <taxon>Araneomorphae</taxon>
        <taxon>Entelegynae</taxon>
        <taxon>Araneoidea</taxon>
        <taxon>Linyphiidae</taxon>
        <taxon>Erigoninae</taxon>
        <taxon>Oedothorax</taxon>
    </lineage>
</organism>
<dbReference type="PANTHER" id="PTHR16458">
    <property type="entry name" value="GLYCINE N-METHYLTRANSFERASE"/>
    <property type="match status" value="1"/>
</dbReference>
<dbReference type="PANTHER" id="PTHR16458:SF2">
    <property type="entry name" value="GLYCINE N-METHYLTRANSFERASE"/>
    <property type="match status" value="1"/>
</dbReference>
<dbReference type="GO" id="GO:0005829">
    <property type="term" value="C:cytosol"/>
    <property type="evidence" value="ECO:0007669"/>
    <property type="project" value="TreeGrafter"/>
</dbReference>
<evidence type="ECO:0000256" key="4">
    <source>
        <dbReference type="ARBA" id="ARBA00019972"/>
    </source>
</evidence>
<keyword evidence="5" id="KW-0963">Cytoplasm</keyword>
<comment type="caution">
    <text evidence="15">The sequence shown here is derived from an EMBL/GenBank/DDBJ whole genome shotgun (WGS) entry which is preliminary data.</text>
</comment>
<dbReference type="CDD" id="cd02440">
    <property type="entry name" value="AdoMet_MTases"/>
    <property type="match status" value="1"/>
</dbReference>
<sequence length="263" mass="30218">MDQNADDVVADAWDDYIGDVDSRLSHYADFLVEFLRKQNCRHVLDAACATGIDSIMLLEKGFKVTSVDASASMVKLALKKRLDRRKEKAFEIIKEANWLTLPHNLAKPDEGFDAIICIGNSITHLKDLSDVKLAIQNFHHMLRPGGWLVIDHRNFESIHGKRHRPKSCMYYNGTVFNDSTIEQTSKYIIRNVCFESSRDKKSDVSSEKKKCRFMTYTIQLGDFNSVLKDVFGQSSKHEIYGDYKPLESVENLAFFIHFIQKEL</sequence>
<feature type="binding site" evidence="13">
    <location>
        <begin position="97"/>
        <end position="98"/>
    </location>
    <ligand>
        <name>S-adenosyl-L-methionine</name>
        <dbReference type="ChEBI" id="CHEBI:59789"/>
    </ligand>
</feature>
<evidence type="ECO:0000256" key="5">
    <source>
        <dbReference type="ARBA" id="ARBA00022490"/>
    </source>
</evidence>
<dbReference type="PROSITE" id="PS51600">
    <property type="entry name" value="SAM_GNMT"/>
    <property type="match status" value="1"/>
</dbReference>
<feature type="domain" description="Methyltransferase" evidence="14">
    <location>
        <begin position="43"/>
        <end position="146"/>
    </location>
</feature>
<keyword evidence="6" id="KW-0597">Phosphoprotein</keyword>
<dbReference type="GO" id="GO:0051289">
    <property type="term" value="P:protein homotetramerization"/>
    <property type="evidence" value="ECO:0007669"/>
    <property type="project" value="TreeGrafter"/>
</dbReference>
<dbReference type="Pfam" id="PF13649">
    <property type="entry name" value="Methyltransf_25"/>
    <property type="match status" value="1"/>
</dbReference>
<dbReference type="GO" id="GO:0042802">
    <property type="term" value="F:identical protein binding"/>
    <property type="evidence" value="ECO:0007669"/>
    <property type="project" value="TreeGrafter"/>
</dbReference>
<evidence type="ECO:0000256" key="11">
    <source>
        <dbReference type="ARBA" id="ARBA00048261"/>
    </source>
</evidence>
<evidence type="ECO:0000256" key="12">
    <source>
        <dbReference type="PIRNR" id="PIRNR000385"/>
    </source>
</evidence>
<dbReference type="GO" id="GO:0006730">
    <property type="term" value="P:one-carbon metabolic process"/>
    <property type="evidence" value="ECO:0007669"/>
    <property type="project" value="TreeGrafter"/>
</dbReference>
<dbReference type="EC" id="2.1.1.20" evidence="3"/>
<dbReference type="EMBL" id="JAFNEN010000738">
    <property type="protein sequence ID" value="KAG8177896.1"/>
    <property type="molecule type" value="Genomic_DNA"/>
</dbReference>
<evidence type="ECO:0000313" key="15">
    <source>
        <dbReference type="EMBL" id="KAG8177896.1"/>
    </source>
</evidence>
<dbReference type="GO" id="GO:0005542">
    <property type="term" value="F:folic acid binding"/>
    <property type="evidence" value="ECO:0007669"/>
    <property type="project" value="UniProtKB-KW"/>
</dbReference>
<comment type="subunit">
    <text evidence="2">Homotetramer.</text>
</comment>
<dbReference type="GO" id="GO:1904047">
    <property type="term" value="F:S-adenosyl-L-methionine binding"/>
    <property type="evidence" value="ECO:0007669"/>
    <property type="project" value="TreeGrafter"/>
</dbReference>
<feature type="binding site" evidence="13">
    <location>
        <position position="47"/>
    </location>
    <ligand>
        <name>S-adenosyl-L-methionine</name>
        <dbReference type="ChEBI" id="CHEBI:59789"/>
    </ligand>
</feature>
<dbReference type="FunFam" id="3.40.50.150:FF:000113">
    <property type="entry name" value="Glycine N-methyltransferase"/>
    <property type="match status" value="1"/>
</dbReference>
<dbReference type="GO" id="GO:0017174">
    <property type="term" value="F:glycine N-methyltransferase activity"/>
    <property type="evidence" value="ECO:0007669"/>
    <property type="project" value="UniProtKB-EC"/>
</dbReference>
<protein>
    <recommendedName>
        <fullName evidence="4">Glycine N-methyltransferase</fullName>
        <ecNumber evidence="3">2.1.1.20</ecNumber>
    </recommendedName>
</protein>
<proteinExistence type="inferred from homology"/>
<evidence type="ECO:0000256" key="10">
    <source>
        <dbReference type="ARBA" id="ARBA00022954"/>
    </source>
</evidence>
<evidence type="ECO:0000256" key="1">
    <source>
        <dbReference type="ARBA" id="ARBA00004496"/>
    </source>
</evidence>
<dbReference type="GO" id="GO:0006111">
    <property type="term" value="P:regulation of gluconeogenesis"/>
    <property type="evidence" value="ECO:0007669"/>
    <property type="project" value="TreeGrafter"/>
</dbReference>
<dbReference type="GO" id="GO:0046498">
    <property type="term" value="P:S-adenosylhomocysteine metabolic process"/>
    <property type="evidence" value="ECO:0007669"/>
    <property type="project" value="TreeGrafter"/>
</dbReference>
<evidence type="ECO:0000256" key="13">
    <source>
        <dbReference type="PIRSR" id="PIRSR000385-2"/>
    </source>
</evidence>
<feature type="binding site" evidence="13">
    <location>
        <position position="13"/>
    </location>
    <ligand>
        <name>S-adenosyl-L-methionine</name>
        <dbReference type="ChEBI" id="CHEBI:59789"/>
    </ligand>
</feature>
<keyword evidence="10" id="KW-0290">Folate-binding</keyword>
<accession>A0AAV6U2Y2</accession>
<evidence type="ECO:0000259" key="14">
    <source>
        <dbReference type="Pfam" id="PF13649"/>
    </source>
</evidence>
<comment type="subcellular location">
    <subcellularLocation>
        <location evidence="1">Cytoplasm</location>
    </subcellularLocation>
</comment>
<dbReference type="AlphaFoldDB" id="A0AAV6U2Y2"/>
<evidence type="ECO:0000256" key="3">
    <source>
        <dbReference type="ARBA" id="ARBA00011999"/>
    </source>
</evidence>
<dbReference type="SUPFAM" id="SSF53335">
    <property type="entry name" value="S-adenosyl-L-methionine-dependent methyltransferases"/>
    <property type="match status" value="1"/>
</dbReference>
<gene>
    <name evidence="15" type="ORF">JTE90_024605</name>
</gene>
<evidence type="ECO:0000256" key="9">
    <source>
        <dbReference type="ARBA" id="ARBA00022691"/>
    </source>
</evidence>
<comment type="catalytic activity">
    <reaction evidence="11">
        <text>glycine + S-adenosyl-L-methionine = sarcosine + S-adenosyl-L-homocysteine + H(+)</text>
        <dbReference type="Rhea" id="RHEA:19937"/>
        <dbReference type="ChEBI" id="CHEBI:15378"/>
        <dbReference type="ChEBI" id="CHEBI:57305"/>
        <dbReference type="ChEBI" id="CHEBI:57433"/>
        <dbReference type="ChEBI" id="CHEBI:57856"/>
        <dbReference type="ChEBI" id="CHEBI:59789"/>
        <dbReference type="EC" id="2.1.1.20"/>
    </reaction>
    <physiologicalReaction direction="left-to-right" evidence="11">
        <dbReference type="Rhea" id="RHEA:19938"/>
    </physiologicalReaction>
</comment>
<keyword evidence="8 12" id="KW-0808">Transferase</keyword>
<evidence type="ECO:0000256" key="8">
    <source>
        <dbReference type="ARBA" id="ARBA00022679"/>
    </source>
</evidence>
<dbReference type="Proteomes" id="UP000827092">
    <property type="component" value="Unassembled WGS sequence"/>
</dbReference>
<dbReference type="Gene3D" id="3.30.46.10">
    <property type="entry name" value="Glycine N-methyltransferase, chain A, domain 1"/>
    <property type="match status" value="1"/>
</dbReference>
<keyword evidence="7 12" id="KW-0489">Methyltransferase</keyword>
<dbReference type="InterPro" id="IPR041698">
    <property type="entry name" value="Methyltransf_25"/>
</dbReference>
<dbReference type="GO" id="GO:0032259">
    <property type="term" value="P:methylation"/>
    <property type="evidence" value="ECO:0007669"/>
    <property type="project" value="UniProtKB-KW"/>
</dbReference>
<dbReference type="GO" id="GO:0046500">
    <property type="term" value="P:S-adenosylmethionine metabolic process"/>
    <property type="evidence" value="ECO:0007669"/>
    <property type="project" value="TreeGrafter"/>
</dbReference>
<evidence type="ECO:0000256" key="2">
    <source>
        <dbReference type="ARBA" id="ARBA00011881"/>
    </source>
</evidence>